<evidence type="ECO:0000313" key="3">
    <source>
        <dbReference type="EMBL" id="KAB1072815.1"/>
    </source>
</evidence>
<dbReference type="InterPro" id="IPR035421">
    <property type="entry name" value="Terminase_6C"/>
</dbReference>
<keyword evidence="1" id="KW-1188">Viral release from host cell</keyword>
<evidence type="ECO:0000256" key="1">
    <source>
        <dbReference type="ARBA" id="ARBA00022612"/>
    </source>
</evidence>
<gene>
    <name evidence="3" type="ORF">F6X51_14535</name>
</gene>
<dbReference type="Pfam" id="PF03237">
    <property type="entry name" value="Terminase_6N"/>
    <property type="match status" value="1"/>
</dbReference>
<sequence length="425" mass="45515">MPAFLASLPAPLLTVLSHDWLHLARADQLPPCPLAPWTTWAVIGGRGCGKTRTGAEWVSALALGDPAFTAEAVGRIALVGETYADVRDVMIEGPSGLLGLPARGPRPRWSPTRRRLEWENGAVALAFSAEEPDSLRGPQFGAAWSDEIAKWRHPEAAYDMLQFGLRLGRRPRHLVTTTPRPIPLIRRLLGDPGVVVSRARTADNARNLAPAFLEAVVGRYAGTRLGRQELDGALIEDRADALWSRDGIEAGRRARAPELGRIVVAVDPPASSGPRADACGIVAAGSDGARAFVLADATLRRATPQAWASAALALYHRLQADSLVVEVNQGGEMATAVLAEIDPGVPVTAVRATRGKYLRAEPVSVLYAQGRVHHVGPLPALEDEMCDFGPDGLTSGASPDRLDALVWAITHLLLRPGPEPRIRRL</sequence>
<evidence type="ECO:0000313" key="4">
    <source>
        <dbReference type="Proteomes" id="UP000441523"/>
    </source>
</evidence>
<keyword evidence="4" id="KW-1185">Reference proteome</keyword>
<dbReference type="Gene3D" id="3.40.50.300">
    <property type="entry name" value="P-loop containing nucleotide triphosphate hydrolases"/>
    <property type="match status" value="1"/>
</dbReference>
<dbReference type="Pfam" id="PF17289">
    <property type="entry name" value="Terminase_6C"/>
    <property type="match status" value="1"/>
</dbReference>
<dbReference type="Proteomes" id="UP000441523">
    <property type="component" value="Unassembled WGS sequence"/>
</dbReference>
<dbReference type="RefSeq" id="WP_150964390.1">
    <property type="nucleotide sequence ID" value="NZ_VZZJ01000011.1"/>
</dbReference>
<evidence type="ECO:0000259" key="2">
    <source>
        <dbReference type="Pfam" id="PF17289"/>
    </source>
</evidence>
<dbReference type="EMBL" id="VZZJ01000011">
    <property type="protein sequence ID" value="KAB1072815.1"/>
    <property type="molecule type" value="Genomic_DNA"/>
</dbReference>
<reference evidence="3 4" key="1">
    <citation type="submission" date="2019-09" db="EMBL/GenBank/DDBJ databases">
        <title>YIM 132548 draft genome.</title>
        <authorList>
            <person name="Jiang L."/>
        </authorList>
    </citation>
    <scope>NUCLEOTIDE SEQUENCE [LARGE SCALE GENOMIC DNA]</scope>
    <source>
        <strain evidence="3 4">YIM 132548</strain>
    </source>
</reference>
<name>A0A6N6MQB6_9HYPH</name>
<protein>
    <submittedName>
        <fullName evidence="3">DNA-packaging protein</fullName>
    </submittedName>
</protein>
<dbReference type="InterPro" id="IPR027417">
    <property type="entry name" value="P-loop_NTPase"/>
</dbReference>
<feature type="domain" description="Terminase large subunit gp17-like C-terminal" evidence="2">
    <location>
        <begin position="265"/>
        <end position="411"/>
    </location>
</feature>
<organism evidence="3 4">
    <name type="scientific">Methylobacterium planeticum</name>
    <dbReference type="NCBI Taxonomy" id="2615211"/>
    <lineage>
        <taxon>Bacteria</taxon>
        <taxon>Pseudomonadati</taxon>
        <taxon>Pseudomonadota</taxon>
        <taxon>Alphaproteobacteria</taxon>
        <taxon>Hyphomicrobiales</taxon>
        <taxon>Methylobacteriaceae</taxon>
        <taxon>Methylobacterium</taxon>
    </lineage>
</organism>
<dbReference type="AlphaFoldDB" id="A0A6N6MQB6"/>
<comment type="caution">
    <text evidence="3">The sequence shown here is derived from an EMBL/GenBank/DDBJ whole genome shotgun (WGS) entry which is preliminary data.</text>
</comment>
<accession>A0A6N6MQB6</accession>
<proteinExistence type="predicted"/>